<evidence type="ECO:0000313" key="7">
    <source>
        <dbReference type="EMBL" id="MBM7717468.1"/>
    </source>
</evidence>
<dbReference type="Pfam" id="PF00107">
    <property type="entry name" value="ADH_zinc_N"/>
    <property type="match status" value="1"/>
</dbReference>
<dbReference type="Gene3D" id="3.90.180.10">
    <property type="entry name" value="Medium-chain alcohol dehydrogenases, catalytic domain"/>
    <property type="match status" value="1"/>
</dbReference>
<dbReference type="InterPro" id="IPR002328">
    <property type="entry name" value="ADH_Zn_CS"/>
</dbReference>
<evidence type="ECO:0000256" key="1">
    <source>
        <dbReference type="ARBA" id="ARBA00022723"/>
    </source>
</evidence>
<dbReference type="SUPFAM" id="SSF50129">
    <property type="entry name" value="GroES-like"/>
    <property type="match status" value="1"/>
</dbReference>
<name>A0ABS2RCT8_9BACI</name>
<keyword evidence="2 4" id="KW-0862">Zinc</keyword>
<dbReference type="InterPro" id="IPR013154">
    <property type="entry name" value="ADH-like_N"/>
</dbReference>
<dbReference type="Pfam" id="PF08240">
    <property type="entry name" value="ADH_N"/>
    <property type="match status" value="1"/>
</dbReference>
<evidence type="ECO:0000256" key="3">
    <source>
        <dbReference type="ARBA" id="ARBA00023002"/>
    </source>
</evidence>
<comment type="similarity">
    <text evidence="4">Belongs to the zinc-containing alcohol dehydrogenase family.</text>
</comment>
<dbReference type="Gene3D" id="3.40.50.720">
    <property type="entry name" value="NAD(P)-binding Rossmann-like Domain"/>
    <property type="match status" value="1"/>
</dbReference>
<dbReference type="PROSITE" id="PS00059">
    <property type="entry name" value="ADH_ZINC"/>
    <property type="match status" value="1"/>
</dbReference>
<dbReference type="EMBL" id="JAFBFH010000049">
    <property type="protein sequence ID" value="MBM7717468.1"/>
    <property type="molecule type" value="Genomic_DNA"/>
</dbReference>
<protein>
    <submittedName>
        <fullName evidence="7">L-iditol 2-dehydrogenase</fullName>
        <ecNumber evidence="7">1.1.1.14</ecNumber>
    </submittedName>
</protein>
<evidence type="ECO:0000313" key="8">
    <source>
        <dbReference type="Proteomes" id="UP000823485"/>
    </source>
</evidence>
<keyword evidence="1 4" id="KW-0479">Metal-binding</keyword>
<dbReference type="InterPro" id="IPR050129">
    <property type="entry name" value="Zn_alcohol_dh"/>
</dbReference>
<dbReference type="SUPFAM" id="SSF51735">
    <property type="entry name" value="NAD(P)-binding Rossmann-fold domains"/>
    <property type="match status" value="1"/>
</dbReference>
<dbReference type="InterPro" id="IPR036291">
    <property type="entry name" value="NAD(P)-bd_dom_sf"/>
</dbReference>
<evidence type="ECO:0000259" key="6">
    <source>
        <dbReference type="Pfam" id="PF08240"/>
    </source>
</evidence>
<proteinExistence type="inferred from homology"/>
<dbReference type="GO" id="GO:0003939">
    <property type="term" value="F:L-iditol 2-dehydrogenase (NAD+) activity"/>
    <property type="evidence" value="ECO:0007669"/>
    <property type="project" value="UniProtKB-EC"/>
</dbReference>
<dbReference type="PANTHER" id="PTHR43401">
    <property type="entry name" value="L-THREONINE 3-DEHYDROGENASE"/>
    <property type="match status" value="1"/>
</dbReference>
<dbReference type="InterPro" id="IPR011032">
    <property type="entry name" value="GroES-like_sf"/>
</dbReference>
<comment type="caution">
    <text evidence="7">The sequence shown here is derived from an EMBL/GenBank/DDBJ whole genome shotgun (WGS) entry which is preliminary data.</text>
</comment>
<reference evidence="7 8" key="1">
    <citation type="submission" date="2021-01" db="EMBL/GenBank/DDBJ databases">
        <title>Genomic Encyclopedia of Type Strains, Phase IV (KMG-IV): sequencing the most valuable type-strain genomes for metagenomic binning, comparative biology and taxonomic classification.</title>
        <authorList>
            <person name="Goeker M."/>
        </authorList>
    </citation>
    <scope>NUCLEOTIDE SEQUENCE [LARGE SCALE GENOMIC DNA]</scope>
    <source>
        <strain evidence="7 8">DSM 105453</strain>
    </source>
</reference>
<dbReference type="RefSeq" id="WP_077113045.1">
    <property type="nucleotide sequence ID" value="NZ_JAFBFH010000049.1"/>
</dbReference>
<accession>A0ABS2RCT8</accession>
<keyword evidence="8" id="KW-1185">Reference proteome</keyword>
<feature type="domain" description="Alcohol dehydrogenase-like C-terminal" evidence="5">
    <location>
        <begin position="173"/>
        <end position="300"/>
    </location>
</feature>
<dbReference type="EC" id="1.1.1.14" evidence="7"/>
<gene>
    <name evidence="7" type="ORF">JOC94_004496</name>
</gene>
<dbReference type="PANTHER" id="PTHR43401:SF2">
    <property type="entry name" value="L-THREONINE 3-DEHYDROGENASE"/>
    <property type="match status" value="1"/>
</dbReference>
<evidence type="ECO:0000256" key="2">
    <source>
        <dbReference type="ARBA" id="ARBA00022833"/>
    </source>
</evidence>
<feature type="domain" description="Alcohol dehydrogenase-like N-terminal" evidence="6">
    <location>
        <begin position="25"/>
        <end position="133"/>
    </location>
</feature>
<evidence type="ECO:0000256" key="4">
    <source>
        <dbReference type="RuleBase" id="RU361277"/>
    </source>
</evidence>
<comment type="cofactor">
    <cofactor evidence="4">
        <name>Zn(2+)</name>
        <dbReference type="ChEBI" id="CHEBI:29105"/>
    </cofactor>
</comment>
<organism evidence="7 8">
    <name type="scientific">Siminovitchia thermophila</name>
    <dbReference type="NCBI Taxonomy" id="1245522"/>
    <lineage>
        <taxon>Bacteria</taxon>
        <taxon>Bacillati</taxon>
        <taxon>Bacillota</taxon>
        <taxon>Bacilli</taxon>
        <taxon>Bacillales</taxon>
        <taxon>Bacillaceae</taxon>
        <taxon>Siminovitchia</taxon>
    </lineage>
</organism>
<dbReference type="Proteomes" id="UP000823485">
    <property type="component" value="Unassembled WGS sequence"/>
</dbReference>
<sequence>MKAAVVVEPNKVEIQDIGIPEIKGDEVLIKVKTVGVCGSDLHLFKGTHAFRKPPAVLGHEVAGEIIKIGNDVTNFKVGDRVTVEPHIGCGKCEYCIKNLINLCSNKCVPGTESWGGTFADYFNAPQNKVYKIADHISDEIATLIEPLAVGIHAIERISVPERDTIAILGSGTIGLLTLVAAREAGYKHIICTDTQPFNLKMAERHGAALALNPLEEDVAAKILEFTNGRGVDVAIVAADSKVIVDQAASIVRKRGEVGIVAMITQQIPVNTYQFVFNEISLFGAMTYETKDFKKACKLINEGLDISDFITQRLPLNQSQQALDILSEKKENVVKVIVEVNQ</sequence>
<keyword evidence="3 7" id="KW-0560">Oxidoreductase</keyword>
<dbReference type="InterPro" id="IPR013149">
    <property type="entry name" value="ADH-like_C"/>
</dbReference>
<evidence type="ECO:0000259" key="5">
    <source>
        <dbReference type="Pfam" id="PF00107"/>
    </source>
</evidence>